<keyword evidence="7" id="KW-0808">Transferase</keyword>
<evidence type="ECO:0000256" key="3">
    <source>
        <dbReference type="ARBA" id="ARBA00022898"/>
    </source>
</evidence>
<evidence type="ECO:0000256" key="6">
    <source>
        <dbReference type="RuleBase" id="RU000382"/>
    </source>
</evidence>
<dbReference type="GO" id="GO:0004058">
    <property type="term" value="F:aromatic-L-amino-acid decarboxylase activity"/>
    <property type="evidence" value="ECO:0007669"/>
    <property type="project" value="TreeGrafter"/>
</dbReference>
<evidence type="ECO:0000313" key="8">
    <source>
        <dbReference type="Proteomes" id="UP000325440"/>
    </source>
</evidence>
<evidence type="ECO:0000256" key="5">
    <source>
        <dbReference type="PIRSR" id="PIRSR602129-50"/>
    </source>
</evidence>
<dbReference type="InterPro" id="IPR021115">
    <property type="entry name" value="Pyridoxal-P_BS"/>
</dbReference>
<comment type="similarity">
    <text evidence="2 6">Belongs to the group II decarboxylase family.</text>
</comment>
<dbReference type="InterPro" id="IPR015424">
    <property type="entry name" value="PyrdxlP-dep_Trfase"/>
</dbReference>
<evidence type="ECO:0000256" key="1">
    <source>
        <dbReference type="ARBA" id="ARBA00001933"/>
    </source>
</evidence>
<dbReference type="InterPro" id="IPR010977">
    <property type="entry name" value="Aromatic_deC"/>
</dbReference>
<accession>A0A5E4NBP5</accession>
<organism evidence="7 8">
    <name type="scientific">Cinara cedri</name>
    <dbReference type="NCBI Taxonomy" id="506608"/>
    <lineage>
        <taxon>Eukaryota</taxon>
        <taxon>Metazoa</taxon>
        <taxon>Ecdysozoa</taxon>
        <taxon>Arthropoda</taxon>
        <taxon>Hexapoda</taxon>
        <taxon>Insecta</taxon>
        <taxon>Pterygota</taxon>
        <taxon>Neoptera</taxon>
        <taxon>Paraneoptera</taxon>
        <taxon>Hemiptera</taxon>
        <taxon>Sternorrhyncha</taxon>
        <taxon>Aphidomorpha</taxon>
        <taxon>Aphidoidea</taxon>
        <taxon>Aphididae</taxon>
        <taxon>Lachninae</taxon>
        <taxon>Cinara</taxon>
    </lineage>
</organism>
<protein>
    <submittedName>
        <fullName evidence="7">Pyridoxal phosphate-dependent transferase, major region, subdomain 1,Pyridoxal phosphate-dependent</fullName>
    </submittedName>
</protein>
<evidence type="ECO:0000313" key="7">
    <source>
        <dbReference type="EMBL" id="VVC42126.1"/>
    </source>
</evidence>
<dbReference type="GO" id="GO:0006584">
    <property type="term" value="P:catecholamine metabolic process"/>
    <property type="evidence" value="ECO:0007669"/>
    <property type="project" value="TreeGrafter"/>
</dbReference>
<dbReference type="Pfam" id="PF00282">
    <property type="entry name" value="Pyridoxal_deC"/>
    <property type="match status" value="1"/>
</dbReference>
<dbReference type="InterPro" id="IPR002129">
    <property type="entry name" value="PyrdxlP-dep_de-COase"/>
</dbReference>
<proteinExistence type="inferred from homology"/>
<sequence>MNNHTARLLNVDNNGQMTGSILAKAIAEDVAKGLIPCYVVATLGTTGTCAFDRLEELGPICNENNIWLHIDAAYAGAAFVLPEYRHHMAGVKYADSFDVNLHKWLLVNFDCSAMWVKNATHLVDAFNVDRIYLKHSYQSEDPQLPDYRIGPPLISEVHANMDILGAKHFKKGGPVQLAMIIAYFLLLLL</sequence>
<dbReference type="GO" id="GO:0016740">
    <property type="term" value="F:transferase activity"/>
    <property type="evidence" value="ECO:0007669"/>
    <property type="project" value="UniProtKB-KW"/>
</dbReference>
<dbReference type="PANTHER" id="PTHR11999:SF60">
    <property type="entry name" value="3,4-DIHYDROXYPHENYLACETALDEHYDE SYNTHASE"/>
    <property type="match status" value="1"/>
</dbReference>
<dbReference type="GO" id="GO:0019752">
    <property type="term" value="P:carboxylic acid metabolic process"/>
    <property type="evidence" value="ECO:0007669"/>
    <property type="project" value="InterPro"/>
</dbReference>
<dbReference type="InterPro" id="IPR015421">
    <property type="entry name" value="PyrdxlP-dep_Trfase_major"/>
</dbReference>
<name>A0A5E4NBP5_9HEMI</name>
<comment type="cofactor">
    <cofactor evidence="1 5 6">
        <name>pyridoxal 5'-phosphate</name>
        <dbReference type="ChEBI" id="CHEBI:597326"/>
    </cofactor>
</comment>
<evidence type="ECO:0000256" key="2">
    <source>
        <dbReference type="ARBA" id="ARBA00009533"/>
    </source>
</evidence>
<keyword evidence="3 5" id="KW-0663">Pyridoxal phosphate</keyword>
<dbReference type="PROSITE" id="PS00392">
    <property type="entry name" value="DDC_GAD_HDC_YDC"/>
    <property type="match status" value="1"/>
</dbReference>
<dbReference type="GO" id="GO:0030170">
    <property type="term" value="F:pyridoxal phosphate binding"/>
    <property type="evidence" value="ECO:0007669"/>
    <property type="project" value="InterPro"/>
</dbReference>
<feature type="modified residue" description="N6-(pyridoxal phosphate)lysine" evidence="5">
    <location>
        <position position="103"/>
    </location>
</feature>
<dbReference type="AlphaFoldDB" id="A0A5E4NBP5"/>
<dbReference type="SUPFAM" id="SSF53383">
    <property type="entry name" value="PLP-dependent transferases"/>
    <property type="match status" value="1"/>
</dbReference>
<dbReference type="Proteomes" id="UP000325440">
    <property type="component" value="Unassembled WGS sequence"/>
</dbReference>
<dbReference type="EMBL" id="CABPRJ010001938">
    <property type="protein sequence ID" value="VVC42126.1"/>
    <property type="molecule type" value="Genomic_DNA"/>
</dbReference>
<dbReference type="OrthoDB" id="639767at2759"/>
<dbReference type="Gene3D" id="3.40.640.10">
    <property type="entry name" value="Type I PLP-dependent aspartate aminotransferase-like (Major domain)"/>
    <property type="match status" value="1"/>
</dbReference>
<gene>
    <name evidence="7" type="ORF">CINCED_3A010823</name>
</gene>
<keyword evidence="8" id="KW-1185">Reference proteome</keyword>
<evidence type="ECO:0000256" key="4">
    <source>
        <dbReference type="ARBA" id="ARBA00023239"/>
    </source>
</evidence>
<dbReference type="PANTHER" id="PTHR11999">
    <property type="entry name" value="GROUP II PYRIDOXAL-5-PHOSPHATE DECARBOXYLASE"/>
    <property type="match status" value="1"/>
</dbReference>
<reference evidence="7 8" key="1">
    <citation type="submission" date="2019-08" db="EMBL/GenBank/DDBJ databases">
        <authorList>
            <person name="Alioto T."/>
            <person name="Alioto T."/>
            <person name="Gomez Garrido J."/>
        </authorList>
    </citation>
    <scope>NUCLEOTIDE SEQUENCE [LARGE SCALE GENOMIC DNA]</scope>
</reference>
<dbReference type="GO" id="GO:0005737">
    <property type="term" value="C:cytoplasm"/>
    <property type="evidence" value="ECO:0007669"/>
    <property type="project" value="TreeGrafter"/>
</dbReference>
<keyword evidence="4 6" id="KW-0456">Lyase</keyword>